<organism evidence="2 3">
    <name type="scientific">Ascodesmis nigricans</name>
    <dbReference type="NCBI Taxonomy" id="341454"/>
    <lineage>
        <taxon>Eukaryota</taxon>
        <taxon>Fungi</taxon>
        <taxon>Dikarya</taxon>
        <taxon>Ascomycota</taxon>
        <taxon>Pezizomycotina</taxon>
        <taxon>Pezizomycetes</taxon>
        <taxon>Pezizales</taxon>
        <taxon>Ascodesmidaceae</taxon>
        <taxon>Ascodesmis</taxon>
    </lineage>
</organism>
<gene>
    <name evidence="2" type="ORF">EX30DRAFT_348440</name>
</gene>
<proteinExistence type="predicted"/>
<evidence type="ECO:0000313" key="3">
    <source>
        <dbReference type="Proteomes" id="UP000298138"/>
    </source>
</evidence>
<evidence type="ECO:0000313" key="2">
    <source>
        <dbReference type="EMBL" id="TGZ81625.1"/>
    </source>
</evidence>
<feature type="compositionally biased region" description="Basic residues" evidence="1">
    <location>
        <begin position="92"/>
        <end position="102"/>
    </location>
</feature>
<name>A0A4V3SIV0_9PEZI</name>
<accession>A0A4V3SIV0</accession>
<evidence type="ECO:0000256" key="1">
    <source>
        <dbReference type="SAM" id="MobiDB-lite"/>
    </source>
</evidence>
<dbReference type="Proteomes" id="UP000298138">
    <property type="component" value="Unassembled WGS sequence"/>
</dbReference>
<feature type="region of interest" description="Disordered" evidence="1">
    <location>
        <begin position="87"/>
        <end position="111"/>
    </location>
</feature>
<keyword evidence="3" id="KW-1185">Reference proteome</keyword>
<dbReference type="InParanoid" id="A0A4V3SIV0"/>
<reference evidence="2 3" key="1">
    <citation type="submission" date="2019-04" db="EMBL/GenBank/DDBJ databases">
        <title>Comparative genomics and transcriptomics to analyze fruiting body development in filamentous ascomycetes.</title>
        <authorList>
            <consortium name="DOE Joint Genome Institute"/>
            <person name="Lutkenhaus R."/>
            <person name="Traeger S."/>
            <person name="Breuer J."/>
            <person name="Kuo A."/>
            <person name="Lipzen A."/>
            <person name="Pangilinan J."/>
            <person name="Dilworth D."/>
            <person name="Sandor L."/>
            <person name="Poggeler S."/>
            <person name="Barry K."/>
            <person name="Grigoriev I.V."/>
            <person name="Nowrousian M."/>
        </authorList>
    </citation>
    <scope>NUCLEOTIDE SEQUENCE [LARGE SCALE GENOMIC DNA]</scope>
    <source>
        <strain evidence="2 3">CBS 389.68</strain>
    </source>
</reference>
<feature type="region of interest" description="Disordered" evidence="1">
    <location>
        <begin position="162"/>
        <end position="189"/>
    </location>
</feature>
<sequence>MPPSNTISSHPGVDTVVFWLYLCSGQPASASTSTSVSVPVPAPIPAPIPVPVAVLPVLPVLRSYFSTTTLRSLADFPHIISQLSSAYESNHQQRHKATHPRRKGEEELSDEAAQAHRLIPYPIPIRRPTDTASRRYPICIDDDNNNEEPISTLLNTTYIDGSTHRTASRPASVHPASQPTNHPIREGDR</sequence>
<dbReference type="AlphaFoldDB" id="A0A4V3SIV0"/>
<dbReference type="EMBL" id="ML220118">
    <property type="protein sequence ID" value="TGZ81625.1"/>
    <property type="molecule type" value="Genomic_DNA"/>
</dbReference>
<protein>
    <submittedName>
        <fullName evidence="2">Uncharacterized protein</fullName>
    </submittedName>
</protein>